<accession>A0A848GIS1</accession>
<evidence type="ECO:0000313" key="2">
    <source>
        <dbReference type="Proteomes" id="UP000583266"/>
    </source>
</evidence>
<protein>
    <submittedName>
        <fullName evidence="1">Uncharacterized protein</fullName>
    </submittedName>
</protein>
<reference evidence="1 2" key="1">
    <citation type="submission" date="2020-04" db="EMBL/GenBank/DDBJ databases">
        <title>Chitinophaga sp. G-6-1-13 sp. nov., isolated from soil.</title>
        <authorList>
            <person name="Dahal R.H."/>
            <person name="Chaudhary D.K."/>
        </authorList>
    </citation>
    <scope>NUCLEOTIDE SEQUENCE [LARGE SCALE GENOMIC DNA]</scope>
    <source>
        <strain evidence="1 2">G-6-1-13</strain>
    </source>
</reference>
<evidence type="ECO:0000313" key="1">
    <source>
        <dbReference type="EMBL" id="NML37747.1"/>
    </source>
</evidence>
<keyword evidence="2" id="KW-1185">Reference proteome</keyword>
<name>A0A848GIS1_9BACT</name>
<gene>
    <name evidence="1" type="ORF">HHL17_11130</name>
</gene>
<sequence length="62" mass="6905">MDAEKLSNLEIIQDGKEHASIKPTDDYLKRNNMSMGEALDDWNAKGDSHPLSVALSKVANYK</sequence>
<comment type="caution">
    <text evidence="1">The sequence shown here is derived from an EMBL/GenBank/DDBJ whole genome shotgun (WGS) entry which is preliminary data.</text>
</comment>
<dbReference type="RefSeq" id="WP_169224789.1">
    <property type="nucleotide sequence ID" value="NZ_JABBGC010000001.1"/>
</dbReference>
<proteinExistence type="predicted"/>
<dbReference type="AlphaFoldDB" id="A0A848GIS1"/>
<dbReference type="Proteomes" id="UP000583266">
    <property type="component" value="Unassembled WGS sequence"/>
</dbReference>
<dbReference type="EMBL" id="JABBGC010000001">
    <property type="protein sequence ID" value="NML37747.1"/>
    <property type="molecule type" value="Genomic_DNA"/>
</dbReference>
<organism evidence="1 2">
    <name type="scientific">Chitinophaga fulva</name>
    <dbReference type="NCBI Taxonomy" id="2728842"/>
    <lineage>
        <taxon>Bacteria</taxon>
        <taxon>Pseudomonadati</taxon>
        <taxon>Bacteroidota</taxon>
        <taxon>Chitinophagia</taxon>
        <taxon>Chitinophagales</taxon>
        <taxon>Chitinophagaceae</taxon>
        <taxon>Chitinophaga</taxon>
    </lineage>
</organism>